<organism evidence="2 3">
    <name type="scientific">Elysia crispata</name>
    <name type="common">lettuce slug</name>
    <dbReference type="NCBI Taxonomy" id="231223"/>
    <lineage>
        <taxon>Eukaryota</taxon>
        <taxon>Metazoa</taxon>
        <taxon>Spiralia</taxon>
        <taxon>Lophotrochozoa</taxon>
        <taxon>Mollusca</taxon>
        <taxon>Gastropoda</taxon>
        <taxon>Heterobranchia</taxon>
        <taxon>Euthyneura</taxon>
        <taxon>Panpulmonata</taxon>
        <taxon>Sacoglossa</taxon>
        <taxon>Placobranchoidea</taxon>
        <taxon>Plakobranchidae</taxon>
        <taxon>Elysia</taxon>
    </lineage>
</organism>
<proteinExistence type="predicted"/>
<comment type="caution">
    <text evidence="2">The sequence shown here is derived from an EMBL/GenBank/DDBJ whole genome shotgun (WGS) entry which is preliminary data.</text>
</comment>
<evidence type="ECO:0000313" key="3">
    <source>
        <dbReference type="Proteomes" id="UP001283361"/>
    </source>
</evidence>
<dbReference type="AlphaFoldDB" id="A0AAE1AVQ8"/>
<accession>A0AAE1AVQ8</accession>
<evidence type="ECO:0000313" key="2">
    <source>
        <dbReference type="EMBL" id="KAK3794261.1"/>
    </source>
</evidence>
<keyword evidence="3" id="KW-1185">Reference proteome</keyword>
<protein>
    <submittedName>
        <fullName evidence="2">Uncharacterized protein</fullName>
    </submittedName>
</protein>
<evidence type="ECO:0000256" key="1">
    <source>
        <dbReference type="SAM" id="MobiDB-lite"/>
    </source>
</evidence>
<gene>
    <name evidence="2" type="ORF">RRG08_060932</name>
</gene>
<feature type="region of interest" description="Disordered" evidence="1">
    <location>
        <begin position="133"/>
        <end position="154"/>
    </location>
</feature>
<sequence length="217" mass="23097">MIVTSKVAGDSCGHVLHGCLVSSNRVSLTNDNRCSNQHGVLDPLEYLTSLGFHLPLDSLIQSALGLRTGPGSTNRKSHQVGFALSKGPIGGNQDRRVSCYETRSSPVGNPLLSVPMNPLGLIVVHGTRPVREANIEDGSGSPLSQEERPRGSPHSSNISIVAELFTFLVVPAPALVRVFLLSIRDGNSLLPHEPVGWTCFHAPSPKTKQGMAMLSPV</sequence>
<reference evidence="2" key="1">
    <citation type="journal article" date="2023" name="G3 (Bethesda)">
        <title>A reference genome for the long-term kleptoplast-retaining sea slug Elysia crispata morphotype clarki.</title>
        <authorList>
            <person name="Eastman K.E."/>
            <person name="Pendleton A.L."/>
            <person name="Shaikh M.A."/>
            <person name="Suttiyut T."/>
            <person name="Ogas R."/>
            <person name="Tomko P."/>
            <person name="Gavelis G."/>
            <person name="Widhalm J.R."/>
            <person name="Wisecaver J.H."/>
        </authorList>
    </citation>
    <scope>NUCLEOTIDE SEQUENCE</scope>
    <source>
        <strain evidence="2">ECLA1</strain>
    </source>
</reference>
<name>A0AAE1AVQ8_9GAST</name>
<dbReference type="EMBL" id="JAWDGP010001129">
    <property type="protein sequence ID" value="KAK3794261.1"/>
    <property type="molecule type" value="Genomic_DNA"/>
</dbReference>
<dbReference type="Proteomes" id="UP001283361">
    <property type="component" value="Unassembled WGS sequence"/>
</dbReference>